<dbReference type="AlphaFoldDB" id="A0A0L0VBH7"/>
<evidence type="ECO:0000313" key="3">
    <source>
        <dbReference type="EMBL" id="KNE96630.1"/>
    </source>
</evidence>
<evidence type="ECO:0008006" key="5">
    <source>
        <dbReference type="Google" id="ProtNLM"/>
    </source>
</evidence>
<dbReference type="Proteomes" id="UP000054564">
    <property type="component" value="Unassembled WGS sequence"/>
</dbReference>
<keyword evidence="2" id="KW-0732">Signal</keyword>
<accession>A0A0L0VBH7</accession>
<organism evidence="3 4">
    <name type="scientific">Puccinia striiformis f. sp. tritici PST-78</name>
    <dbReference type="NCBI Taxonomy" id="1165861"/>
    <lineage>
        <taxon>Eukaryota</taxon>
        <taxon>Fungi</taxon>
        <taxon>Dikarya</taxon>
        <taxon>Basidiomycota</taxon>
        <taxon>Pucciniomycotina</taxon>
        <taxon>Pucciniomycetes</taxon>
        <taxon>Pucciniales</taxon>
        <taxon>Pucciniaceae</taxon>
        <taxon>Puccinia</taxon>
    </lineage>
</organism>
<dbReference type="EMBL" id="AJIL01000079">
    <property type="protein sequence ID" value="KNE96630.1"/>
    <property type="molecule type" value="Genomic_DNA"/>
</dbReference>
<gene>
    <name evidence="3" type="ORF">PSTG_10037</name>
</gene>
<evidence type="ECO:0000256" key="1">
    <source>
        <dbReference type="SAM" id="MobiDB-lite"/>
    </source>
</evidence>
<evidence type="ECO:0000313" key="4">
    <source>
        <dbReference type="Proteomes" id="UP000054564"/>
    </source>
</evidence>
<protein>
    <recommendedName>
        <fullName evidence="5">Secreted protein</fullName>
    </recommendedName>
</protein>
<evidence type="ECO:0000256" key="2">
    <source>
        <dbReference type="SAM" id="SignalP"/>
    </source>
</evidence>
<comment type="caution">
    <text evidence="3">The sequence shown here is derived from an EMBL/GenBank/DDBJ whole genome shotgun (WGS) entry which is preliminary data.</text>
</comment>
<feature type="region of interest" description="Disordered" evidence="1">
    <location>
        <begin position="74"/>
        <end position="96"/>
    </location>
</feature>
<sequence length="96" mass="10527">MKRVKQWILACITLHNMLAQLGDAWGELASSINSNDDSGNDVGDVDEGVGTACGTKKMYRVQLLYWDSPYLSEDRPSLTITGGHGRDGKNGTRRRG</sequence>
<feature type="signal peptide" evidence="2">
    <location>
        <begin position="1"/>
        <end position="19"/>
    </location>
</feature>
<name>A0A0L0VBH7_9BASI</name>
<proteinExistence type="predicted"/>
<keyword evidence="4" id="KW-1185">Reference proteome</keyword>
<reference evidence="4" key="1">
    <citation type="submission" date="2014-03" db="EMBL/GenBank/DDBJ databases">
        <title>The Genome Sequence of Puccinia striiformis f. sp. tritici PST-78.</title>
        <authorList>
            <consortium name="The Broad Institute Genome Sequencing Platform"/>
            <person name="Cuomo C."/>
            <person name="Hulbert S."/>
            <person name="Chen X."/>
            <person name="Walker B."/>
            <person name="Young S.K."/>
            <person name="Zeng Q."/>
            <person name="Gargeya S."/>
            <person name="Fitzgerald M."/>
            <person name="Haas B."/>
            <person name="Abouelleil A."/>
            <person name="Alvarado L."/>
            <person name="Arachchi H.M."/>
            <person name="Berlin A.M."/>
            <person name="Chapman S.B."/>
            <person name="Goldberg J."/>
            <person name="Griggs A."/>
            <person name="Gujja S."/>
            <person name="Hansen M."/>
            <person name="Howarth C."/>
            <person name="Imamovic A."/>
            <person name="Larimer J."/>
            <person name="McCowan C."/>
            <person name="Montmayeur A."/>
            <person name="Murphy C."/>
            <person name="Neiman D."/>
            <person name="Pearson M."/>
            <person name="Priest M."/>
            <person name="Roberts A."/>
            <person name="Saif S."/>
            <person name="Shea T."/>
            <person name="Sisk P."/>
            <person name="Sykes S."/>
            <person name="Wortman J."/>
            <person name="Nusbaum C."/>
            <person name="Birren B."/>
        </authorList>
    </citation>
    <scope>NUCLEOTIDE SEQUENCE [LARGE SCALE GENOMIC DNA]</scope>
    <source>
        <strain evidence="4">race PST-78</strain>
    </source>
</reference>
<feature type="chain" id="PRO_5005549879" description="Secreted protein" evidence="2">
    <location>
        <begin position="20"/>
        <end position="96"/>
    </location>
</feature>